<evidence type="ECO:0000256" key="2">
    <source>
        <dbReference type="ARBA" id="ARBA00022448"/>
    </source>
</evidence>
<dbReference type="GO" id="GO:0000329">
    <property type="term" value="C:fungal-type vacuole membrane"/>
    <property type="evidence" value="ECO:0007669"/>
    <property type="project" value="TreeGrafter"/>
</dbReference>
<evidence type="ECO:0000313" key="9">
    <source>
        <dbReference type="Proteomes" id="UP000663826"/>
    </source>
</evidence>
<organism evidence="8 9">
    <name type="scientific">Rhizoctonia solani</name>
    <dbReference type="NCBI Taxonomy" id="456999"/>
    <lineage>
        <taxon>Eukaryota</taxon>
        <taxon>Fungi</taxon>
        <taxon>Dikarya</taxon>
        <taxon>Basidiomycota</taxon>
        <taxon>Agaricomycotina</taxon>
        <taxon>Agaricomycetes</taxon>
        <taxon>Cantharellales</taxon>
        <taxon>Ceratobasidiaceae</taxon>
        <taxon>Rhizoctonia</taxon>
    </lineage>
</organism>
<evidence type="ECO:0000256" key="6">
    <source>
        <dbReference type="SAM" id="Phobius"/>
    </source>
</evidence>
<dbReference type="SUPFAM" id="SSF103473">
    <property type="entry name" value="MFS general substrate transporter"/>
    <property type="match status" value="1"/>
</dbReference>
<dbReference type="GO" id="GO:0012505">
    <property type="term" value="C:endomembrane system"/>
    <property type="evidence" value="ECO:0007669"/>
    <property type="project" value="UniProtKB-SubCell"/>
</dbReference>
<comment type="caution">
    <text evidence="8">The sequence shown here is derived from an EMBL/GenBank/DDBJ whole genome shotgun (WGS) entry which is preliminary data.</text>
</comment>
<dbReference type="GO" id="GO:0005886">
    <property type="term" value="C:plasma membrane"/>
    <property type="evidence" value="ECO:0007669"/>
    <property type="project" value="TreeGrafter"/>
</dbReference>
<dbReference type="InterPro" id="IPR020846">
    <property type="entry name" value="MFS_dom"/>
</dbReference>
<feature type="transmembrane region" description="Helical" evidence="6">
    <location>
        <begin position="125"/>
        <end position="143"/>
    </location>
</feature>
<dbReference type="GO" id="GO:0015174">
    <property type="term" value="F:basic amino acid transmembrane transporter activity"/>
    <property type="evidence" value="ECO:0007669"/>
    <property type="project" value="TreeGrafter"/>
</dbReference>
<keyword evidence="3 6" id="KW-0812">Transmembrane</keyword>
<evidence type="ECO:0000256" key="1">
    <source>
        <dbReference type="ARBA" id="ARBA00004127"/>
    </source>
</evidence>
<evidence type="ECO:0000256" key="5">
    <source>
        <dbReference type="ARBA" id="ARBA00023136"/>
    </source>
</evidence>
<dbReference type="Pfam" id="PF07690">
    <property type="entry name" value="MFS_1"/>
    <property type="match status" value="1"/>
</dbReference>
<dbReference type="PANTHER" id="PTHR23501:SF191">
    <property type="entry name" value="VACUOLAR BASIC AMINO ACID TRANSPORTER 4"/>
    <property type="match status" value="1"/>
</dbReference>
<feature type="transmembrane region" description="Helical" evidence="6">
    <location>
        <begin position="52"/>
        <end position="72"/>
    </location>
</feature>
<comment type="subcellular location">
    <subcellularLocation>
        <location evidence="1">Endomembrane system</location>
        <topology evidence="1">Multi-pass membrane protein</topology>
    </subcellularLocation>
</comment>
<dbReference type="Gene3D" id="1.20.1250.20">
    <property type="entry name" value="MFS general substrate transporter like domains"/>
    <property type="match status" value="1"/>
</dbReference>
<dbReference type="Proteomes" id="UP000663826">
    <property type="component" value="Unassembled WGS sequence"/>
</dbReference>
<reference evidence="8" key="1">
    <citation type="submission" date="2021-01" db="EMBL/GenBank/DDBJ databases">
        <authorList>
            <person name="Kaushik A."/>
        </authorList>
    </citation>
    <scope>NUCLEOTIDE SEQUENCE</scope>
    <source>
        <strain evidence="8">AG1-1B</strain>
    </source>
</reference>
<name>A0A8H2WWE4_9AGAM</name>
<feature type="transmembrane region" description="Helical" evidence="6">
    <location>
        <begin position="92"/>
        <end position="113"/>
    </location>
</feature>
<evidence type="ECO:0000256" key="4">
    <source>
        <dbReference type="ARBA" id="ARBA00022989"/>
    </source>
</evidence>
<accession>A0A8H2WWE4</accession>
<evidence type="ECO:0000256" key="3">
    <source>
        <dbReference type="ARBA" id="ARBA00022692"/>
    </source>
</evidence>
<evidence type="ECO:0000313" key="8">
    <source>
        <dbReference type="EMBL" id="CAE6411345.1"/>
    </source>
</evidence>
<gene>
    <name evidence="8" type="ORF">RDB_LOCUS38612</name>
</gene>
<dbReference type="PROSITE" id="PS50850">
    <property type="entry name" value="MFS"/>
    <property type="match status" value="1"/>
</dbReference>
<evidence type="ECO:0000259" key="7">
    <source>
        <dbReference type="PROSITE" id="PS50850"/>
    </source>
</evidence>
<keyword evidence="2" id="KW-0813">Transport</keyword>
<protein>
    <recommendedName>
        <fullName evidence="7">Major facilitator superfamily (MFS) profile domain-containing protein</fullName>
    </recommendedName>
</protein>
<proteinExistence type="predicted"/>
<feature type="transmembrane region" description="Helical" evidence="6">
    <location>
        <begin position="164"/>
        <end position="184"/>
    </location>
</feature>
<keyword evidence="4 6" id="KW-1133">Transmembrane helix</keyword>
<feature type="transmembrane region" description="Helical" evidence="6">
    <location>
        <begin position="26"/>
        <end position="46"/>
    </location>
</feature>
<dbReference type="InterPro" id="IPR011701">
    <property type="entry name" value="MFS"/>
</dbReference>
<feature type="domain" description="Major facilitator superfamily (MFS) profile" evidence="7">
    <location>
        <begin position="1"/>
        <end position="217"/>
    </location>
</feature>
<dbReference type="InterPro" id="IPR036259">
    <property type="entry name" value="MFS_trans_sf"/>
</dbReference>
<dbReference type="EMBL" id="CAJMWQ010000967">
    <property type="protein sequence ID" value="CAE6411345.1"/>
    <property type="molecule type" value="Genomic_DNA"/>
</dbReference>
<keyword evidence="5 6" id="KW-0472">Membrane</keyword>
<sequence>MTGQSSFSSISVTDIIPLKQRGLYQGLANILFGLGSGIGGPVGGWINDTFGWRTAFLIQIPILVLSAVVITFKVNIKLPETKQTTRQKLARIDYAGSFTLVVCVGSLLLGLSLKTGEDLEWNSPTVVGLLCLSAVFAIAFVSVEAKWAPEPVMPMRLLTMRTPFFVALSNFCVSCYAFSTLYNVPLYFSAVRLNSASESGKYLCVRRCAPYAKVKYA</sequence>
<dbReference type="PANTHER" id="PTHR23501">
    <property type="entry name" value="MAJOR FACILITATOR SUPERFAMILY"/>
    <property type="match status" value="1"/>
</dbReference>
<dbReference type="AlphaFoldDB" id="A0A8H2WWE4"/>